<proteinExistence type="predicted"/>
<protein>
    <submittedName>
        <fullName evidence="1">Uncharacterized protein</fullName>
    </submittedName>
</protein>
<dbReference type="Proteomes" id="UP001194469">
    <property type="component" value="Unassembled WGS sequence"/>
</dbReference>
<organism evidence="1 2">
    <name type="scientific">Nitratidesulfovibrio oxamicus</name>
    <dbReference type="NCBI Taxonomy" id="32016"/>
    <lineage>
        <taxon>Bacteria</taxon>
        <taxon>Pseudomonadati</taxon>
        <taxon>Thermodesulfobacteriota</taxon>
        <taxon>Desulfovibrionia</taxon>
        <taxon>Desulfovibrionales</taxon>
        <taxon>Desulfovibrionaceae</taxon>
        <taxon>Nitratidesulfovibrio</taxon>
    </lineage>
</organism>
<evidence type="ECO:0000313" key="2">
    <source>
        <dbReference type="Proteomes" id="UP001194469"/>
    </source>
</evidence>
<name>A0ABS0J298_9BACT</name>
<sequence length="183" mass="19624">MPRPFPPRTPASKSRPWAPLLLSVSLFLIAAALLPQFPTVSGIAGGGFALAAEAAPKAVADKPAPNVDRAVQVAVELEGTDSLGARLAFRLKDTFNSSSLFVLSEKDAPKIRVLLSTTPEFPSRPSVGSAYSVVWVFSQSEGTLRHYLAREVGVVTAESVEDLVAHIVERTDGISVRYSYLFQ</sequence>
<dbReference type="EMBL" id="VRYY01000128">
    <property type="protein sequence ID" value="MBG3876551.1"/>
    <property type="molecule type" value="Genomic_DNA"/>
</dbReference>
<evidence type="ECO:0000313" key="1">
    <source>
        <dbReference type="EMBL" id="MBG3876551.1"/>
    </source>
</evidence>
<reference evidence="1 2" key="1">
    <citation type="submission" date="2019-08" db="EMBL/GenBank/DDBJ databases">
        <authorList>
            <person name="Luo N."/>
        </authorList>
    </citation>
    <scope>NUCLEOTIDE SEQUENCE [LARGE SCALE GENOMIC DNA]</scope>
    <source>
        <strain evidence="1 2">NCIMB 9442</strain>
    </source>
</reference>
<gene>
    <name evidence="1" type="ORF">FVW20_05805</name>
</gene>
<accession>A0ABS0J298</accession>
<dbReference type="RefSeq" id="WP_196608685.1">
    <property type="nucleotide sequence ID" value="NZ_VRYY01000128.1"/>
</dbReference>
<comment type="caution">
    <text evidence="1">The sequence shown here is derived from an EMBL/GenBank/DDBJ whole genome shotgun (WGS) entry which is preliminary data.</text>
</comment>
<keyword evidence="2" id="KW-1185">Reference proteome</keyword>